<proteinExistence type="inferred from homology"/>
<dbReference type="PANTHER" id="PTHR23152:SF4">
    <property type="entry name" value="2-OXOADIPATE DEHYDROGENASE COMPLEX COMPONENT E1"/>
    <property type="match status" value="1"/>
</dbReference>
<dbReference type="SUPFAM" id="SSF52518">
    <property type="entry name" value="Thiamin diphosphate-binding fold (THDP-binding)"/>
    <property type="match status" value="1"/>
</dbReference>
<evidence type="ECO:0000313" key="8">
    <source>
        <dbReference type="Proteomes" id="UP000000311"/>
    </source>
</evidence>
<evidence type="ECO:0000256" key="2">
    <source>
        <dbReference type="ARBA" id="ARBA00006936"/>
    </source>
</evidence>
<dbReference type="PANTHER" id="PTHR23152">
    <property type="entry name" value="2-OXOGLUTARATE DEHYDROGENASE"/>
    <property type="match status" value="1"/>
</dbReference>
<dbReference type="Proteomes" id="UP000000311">
    <property type="component" value="Unassembled WGS sequence"/>
</dbReference>
<dbReference type="InterPro" id="IPR029061">
    <property type="entry name" value="THDP-binding"/>
</dbReference>
<organism evidence="8">
    <name type="scientific">Camponotus floridanus</name>
    <name type="common">Florida carpenter ant</name>
    <dbReference type="NCBI Taxonomy" id="104421"/>
    <lineage>
        <taxon>Eukaryota</taxon>
        <taxon>Metazoa</taxon>
        <taxon>Ecdysozoa</taxon>
        <taxon>Arthropoda</taxon>
        <taxon>Hexapoda</taxon>
        <taxon>Insecta</taxon>
        <taxon>Pterygota</taxon>
        <taxon>Neoptera</taxon>
        <taxon>Endopterygota</taxon>
        <taxon>Hymenoptera</taxon>
        <taxon>Apocrita</taxon>
        <taxon>Aculeata</taxon>
        <taxon>Formicoidea</taxon>
        <taxon>Formicidae</taxon>
        <taxon>Formicinae</taxon>
        <taxon>Camponotus</taxon>
    </lineage>
</organism>
<protein>
    <submittedName>
        <fullName evidence="7">Probable 2-oxoglutarate dehydrogenase E1 component DHKTD1-like protein, mitochondrial</fullName>
    </submittedName>
</protein>
<dbReference type="GO" id="GO:0030976">
    <property type="term" value="F:thiamine pyrophosphate binding"/>
    <property type="evidence" value="ECO:0007669"/>
    <property type="project" value="InterPro"/>
</dbReference>
<keyword evidence="5" id="KW-0786">Thiamine pyrophosphate</keyword>
<evidence type="ECO:0000256" key="5">
    <source>
        <dbReference type="ARBA" id="ARBA00023052"/>
    </source>
</evidence>
<keyword evidence="3" id="KW-0809">Transit peptide</keyword>
<evidence type="ECO:0000256" key="3">
    <source>
        <dbReference type="ARBA" id="ARBA00022946"/>
    </source>
</evidence>
<feature type="non-terminal residue" evidence="7">
    <location>
        <position position="1"/>
    </location>
</feature>
<dbReference type="OMA" id="WHANIKF"/>
<dbReference type="GO" id="GO:0016624">
    <property type="term" value="F:oxidoreductase activity, acting on the aldehyde or oxo group of donors, disulfide as acceptor"/>
    <property type="evidence" value="ECO:0007669"/>
    <property type="project" value="InterPro"/>
</dbReference>
<dbReference type="OrthoDB" id="413077at2759"/>
<evidence type="ECO:0000256" key="4">
    <source>
        <dbReference type="ARBA" id="ARBA00023002"/>
    </source>
</evidence>
<dbReference type="STRING" id="104421.E2AF44"/>
<sequence length="98" mass="11434">TIHLIINNQLGFTTPSSRSRSSRYCTDLAKSISAPVIHVNGDNPEMVVRTIRIAFKYQRQFRKDVFIDLNCFRKWGHNELDDPTITNPLMYKIIQNRP</sequence>
<dbReference type="InParanoid" id="E2AF44"/>
<reference evidence="7 8" key="1">
    <citation type="journal article" date="2010" name="Science">
        <title>Genomic comparison of the ants Camponotus floridanus and Harpegnathos saltator.</title>
        <authorList>
            <person name="Bonasio R."/>
            <person name="Zhang G."/>
            <person name="Ye C."/>
            <person name="Mutti N.S."/>
            <person name="Fang X."/>
            <person name="Qin N."/>
            <person name="Donahue G."/>
            <person name="Yang P."/>
            <person name="Li Q."/>
            <person name="Li C."/>
            <person name="Zhang P."/>
            <person name="Huang Z."/>
            <person name="Berger S.L."/>
            <person name="Reinberg D."/>
            <person name="Wang J."/>
            <person name="Liebig J."/>
        </authorList>
    </citation>
    <scope>NUCLEOTIDE SEQUENCE [LARGE SCALE GENOMIC DNA]</scope>
    <source>
        <strain evidence="8">C129</strain>
    </source>
</reference>
<dbReference type="EMBL" id="GL438995">
    <property type="protein sequence ID" value="EFN67945.1"/>
    <property type="molecule type" value="Genomic_DNA"/>
</dbReference>
<feature type="domain" description="Dehydrogenase E1 component" evidence="6">
    <location>
        <begin position="1"/>
        <end position="94"/>
    </location>
</feature>
<evidence type="ECO:0000259" key="6">
    <source>
        <dbReference type="Pfam" id="PF00676"/>
    </source>
</evidence>
<evidence type="ECO:0000313" key="7">
    <source>
        <dbReference type="EMBL" id="EFN67945.1"/>
    </source>
</evidence>
<dbReference type="AlphaFoldDB" id="E2AF44"/>
<dbReference type="Gene3D" id="3.40.50.970">
    <property type="match status" value="1"/>
</dbReference>
<keyword evidence="8" id="KW-1185">Reference proteome</keyword>
<gene>
    <name evidence="7" type="ORF">EAG_10770</name>
</gene>
<dbReference type="InterPro" id="IPR011603">
    <property type="entry name" value="2oxoglutarate_DH_E1"/>
</dbReference>
<keyword evidence="4" id="KW-0560">Oxidoreductase</keyword>
<feature type="non-terminal residue" evidence="7">
    <location>
        <position position="98"/>
    </location>
</feature>
<dbReference type="Pfam" id="PF00676">
    <property type="entry name" value="E1_dh"/>
    <property type="match status" value="1"/>
</dbReference>
<dbReference type="InterPro" id="IPR001017">
    <property type="entry name" value="DH_E1"/>
</dbReference>
<evidence type="ECO:0000256" key="1">
    <source>
        <dbReference type="ARBA" id="ARBA00001964"/>
    </source>
</evidence>
<comment type="similarity">
    <text evidence="2">Belongs to the alpha-ketoglutarate dehydrogenase family.</text>
</comment>
<name>E2AF44_CAMFO</name>
<comment type="cofactor">
    <cofactor evidence="1">
        <name>thiamine diphosphate</name>
        <dbReference type="ChEBI" id="CHEBI:58937"/>
    </cofactor>
</comment>
<accession>E2AF44</accession>